<proteinExistence type="predicted"/>
<protein>
    <submittedName>
        <fullName evidence="1">Uncharacterized protein</fullName>
    </submittedName>
</protein>
<gene>
    <name evidence="1" type="ORF">GGE12_004860</name>
</gene>
<dbReference type="AlphaFoldDB" id="A0A7W6RR25"/>
<dbReference type="EMBL" id="JACIGM010000011">
    <property type="protein sequence ID" value="MBB4277062.1"/>
    <property type="molecule type" value="Genomic_DNA"/>
</dbReference>
<sequence>MAENVKDTARALSATKAIIDGRDPVENFAAILVTAEHAIATVLLACMADPRKAAAMLNEGLVQGVEQRLSYYASKGGR</sequence>
<name>A0A7W6RR25_9HYPH</name>
<comment type="caution">
    <text evidence="1">The sequence shown here is derived from an EMBL/GenBank/DDBJ whole genome shotgun (WGS) entry which is preliminary data.</text>
</comment>
<evidence type="ECO:0000313" key="2">
    <source>
        <dbReference type="Proteomes" id="UP000533641"/>
    </source>
</evidence>
<dbReference type="RefSeq" id="WP_183927692.1">
    <property type="nucleotide sequence ID" value="NZ_JACIGM010000011.1"/>
</dbReference>
<organism evidence="1 2">
    <name type="scientific">Rhizobium mongolense</name>
    <dbReference type="NCBI Taxonomy" id="57676"/>
    <lineage>
        <taxon>Bacteria</taxon>
        <taxon>Pseudomonadati</taxon>
        <taxon>Pseudomonadota</taxon>
        <taxon>Alphaproteobacteria</taxon>
        <taxon>Hyphomicrobiales</taxon>
        <taxon>Rhizobiaceae</taxon>
        <taxon>Rhizobium/Agrobacterium group</taxon>
        <taxon>Rhizobium</taxon>
    </lineage>
</organism>
<accession>A0A7W6RR25</accession>
<evidence type="ECO:0000313" key="1">
    <source>
        <dbReference type="EMBL" id="MBB4277062.1"/>
    </source>
</evidence>
<dbReference type="Proteomes" id="UP000533641">
    <property type="component" value="Unassembled WGS sequence"/>
</dbReference>
<reference evidence="1 2" key="1">
    <citation type="submission" date="2020-08" db="EMBL/GenBank/DDBJ databases">
        <title>Genomic Encyclopedia of Type Strains, Phase IV (KMG-V): Genome sequencing to study the core and pangenomes of soil and plant-associated prokaryotes.</title>
        <authorList>
            <person name="Whitman W."/>
        </authorList>
    </citation>
    <scope>NUCLEOTIDE SEQUENCE [LARGE SCALE GENOMIC DNA]</scope>
    <source>
        <strain evidence="1 2">SEMIA 402</strain>
    </source>
</reference>